<dbReference type="NCBIfam" id="TIGR03860">
    <property type="entry name" value="FMN_nitrolo"/>
    <property type="match status" value="1"/>
</dbReference>
<feature type="binding site" evidence="6">
    <location>
        <position position="97"/>
    </location>
    <ligand>
        <name>FMN</name>
        <dbReference type="ChEBI" id="CHEBI:58210"/>
    </ligand>
</feature>
<dbReference type="InterPro" id="IPR051260">
    <property type="entry name" value="Diverse_substr_monoxygenases"/>
</dbReference>
<sequence>MSNKRYLHLNLVGNEINHHQGTPAFERGHGGGPDRTNAYLPILEMGRLAEEGLFTAMFLGDIAGTAGSPAFDGGPPEPITAFAALATQTRYLGLIATASTSFYDPYNLARLLGSLDQISNGRAGFNAVTSVSEEWALNYSKEGHPDRTTRYQIADEFLDVVKGLWENRELRFDADGIRKFYADPINHQGKNFQVLGPLNVAPSQQLRPLIAQAGGSGPGIRVAAKHAEMVFTNANTYEQAADYRAALDAALVEAGRPEGSVPAIPGLIPYLGRTTADAEEKLRALDDHVPYELYAPFALIQFGLEYTFDSIDDPFPLDQIPRPEDVKDTIKSTYGNYVGLYTWISDNPGVTVRDVTAQSLARGGAQHRKFVGSYDDFVEDLAGWHAQGTVGGFNIMFPTGVIDIRDFIEEVVPRLIDRGIYRGTPDSRPLRERFGSEIRLNGEK</sequence>
<dbReference type="PIRSF" id="PIRSF000337">
    <property type="entry name" value="NTA_MOA"/>
    <property type="match status" value="1"/>
</dbReference>
<evidence type="ECO:0000313" key="9">
    <source>
        <dbReference type="Proteomes" id="UP000475545"/>
    </source>
</evidence>
<feature type="domain" description="Luciferase-like" evidence="7">
    <location>
        <begin position="33"/>
        <end position="288"/>
    </location>
</feature>
<dbReference type="InterPro" id="IPR036661">
    <property type="entry name" value="Luciferase-like_sf"/>
</dbReference>
<dbReference type="EC" id="1.14.-.-" evidence="8"/>
<organism evidence="8 9">
    <name type="scientific">Gordonia mangrovi</name>
    <dbReference type="NCBI Taxonomy" id="2665643"/>
    <lineage>
        <taxon>Bacteria</taxon>
        <taxon>Bacillati</taxon>
        <taxon>Actinomycetota</taxon>
        <taxon>Actinomycetes</taxon>
        <taxon>Mycobacteriales</taxon>
        <taxon>Gordoniaceae</taxon>
        <taxon>Gordonia</taxon>
    </lineage>
</organism>
<evidence type="ECO:0000256" key="1">
    <source>
        <dbReference type="ARBA" id="ARBA00022630"/>
    </source>
</evidence>
<reference evidence="8 9" key="1">
    <citation type="submission" date="2019-11" db="EMBL/GenBank/DDBJ databases">
        <title>Gordonia sp. nov., a novel actinobacterium isolated from mangrove soil in Hainan.</title>
        <authorList>
            <person name="Huang X."/>
            <person name="Xie Y."/>
            <person name="Chu X."/>
            <person name="Xiao K."/>
        </authorList>
    </citation>
    <scope>NUCLEOTIDE SEQUENCE [LARGE SCALE GENOMIC DNA]</scope>
    <source>
        <strain evidence="8 9">HNM0687</strain>
    </source>
</reference>
<comment type="similarity">
    <text evidence="5">Belongs to the NtaA/SnaA/DszA monooxygenase family.</text>
</comment>
<dbReference type="AlphaFoldDB" id="A0A6L7GWB8"/>
<keyword evidence="9" id="KW-1185">Reference proteome</keyword>
<dbReference type="InterPro" id="IPR016215">
    <property type="entry name" value="NTA_MOA"/>
</dbReference>
<evidence type="ECO:0000256" key="2">
    <source>
        <dbReference type="ARBA" id="ARBA00022643"/>
    </source>
</evidence>
<keyword evidence="1 6" id="KW-0285">Flavoprotein</keyword>
<dbReference type="RefSeq" id="WP_160903502.1">
    <property type="nucleotide sequence ID" value="NZ_CP102850.1"/>
</dbReference>
<dbReference type="PANTHER" id="PTHR30011">
    <property type="entry name" value="ALKANESULFONATE MONOOXYGENASE-RELATED"/>
    <property type="match status" value="1"/>
</dbReference>
<keyword evidence="4 8" id="KW-0503">Monooxygenase</keyword>
<evidence type="ECO:0000256" key="6">
    <source>
        <dbReference type="PIRSR" id="PIRSR000337-1"/>
    </source>
</evidence>
<proteinExistence type="inferred from homology"/>
<dbReference type="PANTHER" id="PTHR30011:SF16">
    <property type="entry name" value="C2H2 FINGER DOMAIN TRANSCRIPTION FACTOR (EUROFUNG)-RELATED"/>
    <property type="match status" value="1"/>
</dbReference>
<dbReference type="Pfam" id="PF00296">
    <property type="entry name" value="Bac_luciferase"/>
    <property type="match status" value="1"/>
</dbReference>
<dbReference type="InterPro" id="IPR011251">
    <property type="entry name" value="Luciferase-like_dom"/>
</dbReference>
<evidence type="ECO:0000256" key="5">
    <source>
        <dbReference type="ARBA" id="ARBA00033748"/>
    </source>
</evidence>
<keyword evidence="2 6" id="KW-0288">FMN</keyword>
<feature type="binding site" evidence="6">
    <location>
        <position position="151"/>
    </location>
    <ligand>
        <name>FMN</name>
        <dbReference type="ChEBI" id="CHEBI:58210"/>
    </ligand>
</feature>
<dbReference type="GO" id="GO:0004497">
    <property type="term" value="F:monooxygenase activity"/>
    <property type="evidence" value="ECO:0007669"/>
    <property type="project" value="UniProtKB-KW"/>
</dbReference>
<feature type="binding site" evidence="6">
    <location>
        <position position="216"/>
    </location>
    <ligand>
        <name>FMN</name>
        <dbReference type="ChEBI" id="CHEBI:58210"/>
    </ligand>
</feature>
<keyword evidence="3 8" id="KW-0560">Oxidoreductase</keyword>
<evidence type="ECO:0000259" key="7">
    <source>
        <dbReference type="Pfam" id="PF00296"/>
    </source>
</evidence>
<evidence type="ECO:0000256" key="3">
    <source>
        <dbReference type="ARBA" id="ARBA00023002"/>
    </source>
</evidence>
<dbReference type="Proteomes" id="UP000475545">
    <property type="component" value="Unassembled WGS sequence"/>
</dbReference>
<evidence type="ECO:0000256" key="4">
    <source>
        <dbReference type="ARBA" id="ARBA00023033"/>
    </source>
</evidence>
<evidence type="ECO:0000313" key="8">
    <source>
        <dbReference type="EMBL" id="MXP23321.1"/>
    </source>
</evidence>
<dbReference type="EMBL" id="WMBR01000005">
    <property type="protein sequence ID" value="MXP23321.1"/>
    <property type="molecule type" value="Genomic_DNA"/>
</dbReference>
<dbReference type="Gene3D" id="3.20.20.30">
    <property type="entry name" value="Luciferase-like domain"/>
    <property type="match status" value="1"/>
</dbReference>
<accession>A0A6L7GWB8</accession>
<name>A0A6L7GWB8_9ACTN</name>
<gene>
    <name evidence="8" type="ORF">GIY30_18450</name>
</gene>
<dbReference type="SUPFAM" id="SSF51679">
    <property type="entry name" value="Bacterial luciferase-like"/>
    <property type="match status" value="1"/>
</dbReference>
<feature type="binding site" evidence="6">
    <location>
        <position position="61"/>
    </location>
    <ligand>
        <name>FMN</name>
        <dbReference type="ChEBI" id="CHEBI:58210"/>
    </ligand>
</feature>
<protein>
    <submittedName>
        <fullName evidence="8">NtaA/DmoA family FMN-dependent monooxygenase</fullName>
        <ecNumber evidence="8">1.14.-.-</ecNumber>
    </submittedName>
</protein>
<dbReference type="GO" id="GO:0016705">
    <property type="term" value="F:oxidoreductase activity, acting on paired donors, with incorporation or reduction of molecular oxygen"/>
    <property type="evidence" value="ECO:0007669"/>
    <property type="project" value="InterPro"/>
</dbReference>
<comment type="caution">
    <text evidence="8">The sequence shown here is derived from an EMBL/GenBank/DDBJ whole genome shotgun (WGS) entry which is preliminary data.</text>
</comment>